<reference evidence="1" key="2">
    <citation type="journal article" date="2015" name="Fish Shellfish Immunol.">
        <title>Early steps in the European eel (Anguilla anguilla)-Vibrio vulnificus interaction in the gills: Role of the RtxA13 toxin.</title>
        <authorList>
            <person name="Callol A."/>
            <person name="Pajuelo D."/>
            <person name="Ebbesson L."/>
            <person name="Teles M."/>
            <person name="MacKenzie S."/>
            <person name="Amaro C."/>
        </authorList>
    </citation>
    <scope>NUCLEOTIDE SEQUENCE</scope>
</reference>
<reference evidence="1" key="1">
    <citation type="submission" date="2014-11" db="EMBL/GenBank/DDBJ databases">
        <authorList>
            <person name="Amaro Gonzalez C."/>
        </authorList>
    </citation>
    <scope>NUCLEOTIDE SEQUENCE</scope>
</reference>
<sequence length="26" mass="3095">MASVLFRYWCHLNILTVLLDARLSMQ</sequence>
<evidence type="ECO:0000313" key="1">
    <source>
        <dbReference type="EMBL" id="JAH45458.1"/>
    </source>
</evidence>
<dbReference type="EMBL" id="GBXM01063119">
    <property type="protein sequence ID" value="JAH45458.1"/>
    <property type="molecule type" value="Transcribed_RNA"/>
</dbReference>
<accession>A0A0E9SY54</accession>
<dbReference type="AlphaFoldDB" id="A0A0E9SY54"/>
<organism evidence="1">
    <name type="scientific">Anguilla anguilla</name>
    <name type="common">European freshwater eel</name>
    <name type="synonym">Muraena anguilla</name>
    <dbReference type="NCBI Taxonomy" id="7936"/>
    <lineage>
        <taxon>Eukaryota</taxon>
        <taxon>Metazoa</taxon>
        <taxon>Chordata</taxon>
        <taxon>Craniata</taxon>
        <taxon>Vertebrata</taxon>
        <taxon>Euteleostomi</taxon>
        <taxon>Actinopterygii</taxon>
        <taxon>Neopterygii</taxon>
        <taxon>Teleostei</taxon>
        <taxon>Anguilliformes</taxon>
        <taxon>Anguillidae</taxon>
        <taxon>Anguilla</taxon>
    </lineage>
</organism>
<protein>
    <submittedName>
        <fullName evidence="1">Uncharacterized protein</fullName>
    </submittedName>
</protein>
<proteinExistence type="predicted"/>
<name>A0A0E9SY54_ANGAN</name>